<keyword evidence="1" id="KW-1133">Transmembrane helix</keyword>
<keyword evidence="3" id="KW-1185">Reference proteome</keyword>
<gene>
    <name evidence="2" type="ORF">CWS20_11035</name>
</gene>
<protein>
    <submittedName>
        <fullName evidence="2">Phosphatase</fullName>
    </submittedName>
</protein>
<accession>A0A2N0ZHA6</accession>
<feature type="transmembrane region" description="Helical" evidence="1">
    <location>
        <begin position="7"/>
        <end position="32"/>
    </location>
</feature>
<keyword evidence="1" id="KW-0812">Transmembrane</keyword>
<dbReference type="RefSeq" id="WP_066201152.1">
    <property type="nucleotide sequence ID" value="NZ_CP194732.1"/>
</dbReference>
<dbReference type="Proteomes" id="UP000233343">
    <property type="component" value="Unassembled WGS sequence"/>
</dbReference>
<comment type="caution">
    <text evidence="2">The sequence shown here is derived from an EMBL/GenBank/DDBJ whole genome shotgun (WGS) entry which is preliminary data.</text>
</comment>
<evidence type="ECO:0000256" key="1">
    <source>
        <dbReference type="SAM" id="Phobius"/>
    </source>
</evidence>
<sequence>MLRKSNGIFLAELIITLAGWLVIAGVMIPLVIRAVTNSVQTNVDYRANQILYEHLSHASQTGQRPVEITLTEKGRSFELIVKEAQTPRLQVCIAYEDVFQKRVEVCEQYE</sequence>
<reference evidence="2 3" key="1">
    <citation type="journal article" date="2010" name="Int. J. Syst. Evol. Microbiol.">
        <title>Bacillus horneckiae sp. nov., isolated from a spacecraft-assembly clean room.</title>
        <authorList>
            <person name="Vaishampayan P."/>
            <person name="Probst A."/>
            <person name="Krishnamurthi S."/>
            <person name="Ghosh S."/>
            <person name="Osman S."/>
            <person name="McDowall A."/>
            <person name="Ruckmani A."/>
            <person name="Mayilraj S."/>
            <person name="Venkateswaran K."/>
        </authorList>
    </citation>
    <scope>NUCLEOTIDE SEQUENCE [LARGE SCALE GENOMIC DNA]</scope>
    <source>
        <strain evidence="3">1PO1SC</strain>
    </source>
</reference>
<proteinExistence type="predicted"/>
<keyword evidence="1" id="KW-0472">Membrane</keyword>
<evidence type="ECO:0000313" key="2">
    <source>
        <dbReference type="EMBL" id="PKG28884.1"/>
    </source>
</evidence>
<dbReference type="EMBL" id="PISD01000021">
    <property type="protein sequence ID" value="PKG28884.1"/>
    <property type="molecule type" value="Genomic_DNA"/>
</dbReference>
<name>A0A2N0ZHA6_9BACI</name>
<organism evidence="2 3">
    <name type="scientific">Cytobacillus horneckiae</name>
    <dbReference type="NCBI Taxonomy" id="549687"/>
    <lineage>
        <taxon>Bacteria</taxon>
        <taxon>Bacillati</taxon>
        <taxon>Bacillota</taxon>
        <taxon>Bacilli</taxon>
        <taxon>Bacillales</taxon>
        <taxon>Bacillaceae</taxon>
        <taxon>Cytobacillus</taxon>
    </lineage>
</organism>
<dbReference type="AlphaFoldDB" id="A0A2N0ZHA6"/>
<evidence type="ECO:0000313" key="3">
    <source>
        <dbReference type="Proteomes" id="UP000233343"/>
    </source>
</evidence>